<dbReference type="Gene3D" id="1.25.40.10">
    <property type="entry name" value="Tetratricopeptide repeat domain"/>
    <property type="match status" value="1"/>
</dbReference>
<dbReference type="SUPFAM" id="SSF48452">
    <property type="entry name" value="TPR-like"/>
    <property type="match status" value="1"/>
</dbReference>
<evidence type="ECO:0008006" key="3">
    <source>
        <dbReference type="Google" id="ProtNLM"/>
    </source>
</evidence>
<protein>
    <recommendedName>
        <fullName evidence="3">Tetratricopeptide repeat protein</fullName>
    </recommendedName>
</protein>
<proteinExistence type="predicted"/>
<dbReference type="InterPro" id="IPR019734">
    <property type="entry name" value="TPR_rpt"/>
</dbReference>
<sequence>MLARIGQMRSNYLLQNHEATLASVVKVLGTDKIPPEIIREANFYQAKSFLALEQLDKALESFRKVAVEVSSKEGAESKFRIAEIYMRKNLDKRAEEEVFSFVNMNTPHQFWMASAFILLADIYSRAGDDFQAQHTLQSILDNYDLVNDGIIETAQRKLNDLRRKQTLLGAPKPVEQLEIKF</sequence>
<evidence type="ECO:0000313" key="1">
    <source>
        <dbReference type="EMBL" id="MBT9145774.1"/>
    </source>
</evidence>
<dbReference type="Proteomes" id="UP000811545">
    <property type="component" value="Unassembled WGS sequence"/>
</dbReference>
<dbReference type="AlphaFoldDB" id="A0A9E2BIK8"/>
<dbReference type="InterPro" id="IPR011990">
    <property type="entry name" value="TPR-like_helical_dom_sf"/>
</dbReference>
<gene>
    <name evidence="1" type="ORF">DDT42_01651</name>
</gene>
<comment type="caution">
    <text evidence="1">The sequence shown here is derived from an EMBL/GenBank/DDBJ whole genome shotgun (WGS) entry which is preliminary data.</text>
</comment>
<name>A0A9E2BIK8_PSYF1</name>
<evidence type="ECO:0000313" key="2">
    <source>
        <dbReference type="Proteomes" id="UP000811545"/>
    </source>
</evidence>
<reference evidence="1 2" key="1">
    <citation type="journal article" date="2021" name="bioRxiv">
        <title>Unique metabolic strategies in Hadean analogues reveal hints for primordial physiology.</title>
        <authorList>
            <person name="Nobu M.K."/>
            <person name="Nakai R."/>
            <person name="Tamazawa S."/>
            <person name="Mori H."/>
            <person name="Toyoda A."/>
            <person name="Ijiri A."/>
            <person name="Suzuki S."/>
            <person name="Kurokawa K."/>
            <person name="Kamagata Y."/>
            <person name="Tamaki H."/>
        </authorList>
    </citation>
    <scope>NUCLEOTIDE SEQUENCE [LARGE SCALE GENOMIC DNA]</scope>
    <source>
        <strain evidence="1">BS525</strain>
    </source>
</reference>
<dbReference type="Pfam" id="PF13174">
    <property type="entry name" value="TPR_6"/>
    <property type="match status" value="2"/>
</dbReference>
<accession>A0A9E2BIK8</accession>
<dbReference type="EMBL" id="QLTW01000167">
    <property type="protein sequence ID" value="MBT9145774.1"/>
    <property type="molecule type" value="Genomic_DNA"/>
</dbReference>
<organism evidence="1 2">
    <name type="scientific">Psychracetigena formicireducens</name>
    <dbReference type="NCBI Taxonomy" id="2986056"/>
    <lineage>
        <taxon>Bacteria</taxon>
        <taxon>Bacillati</taxon>
        <taxon>Candidatus Lithacetigenota</taxon>
        <taxon>Candidatus Psychracetigena</taxon>
    </lineage>
</organism>